<evidence type="ECO:0000313" key="1">
    <source>
        <dbReference type="EMBL" id="PFX11211.1"/>
    </source>
</evidence>
<dbReference type="AlphaFoldDB" id="A0A2B4R0J2"/>
<keyword evidence="2" id="KW-1185">Reference proteome</keyword>
<feature type="non-terminal residue" evidence="1">
    <location>
        <position position="1"/>
    </location>
</feature>
<name>A0A2B4R0J2_STYPI</name>
<dbReference type="Proteomes" id="UP000225706">
    <property type="component" value="Unassembled WGS sequence"/>
</dbReference>
<reference evidence="2" key="1">
    <citation type="journal article" date="2017" name="bioRxiv">
        <title>Comparative analysis of the genomes of Stylophora pistillata and Acropora digitifera provides evidence for extensive differences between species of corals.</title>
        <authorList>
            <person name="Voolstra C.R."/>
            <person name="Li Y."/>
            <person name="Liew Y.J."/>
            <person name="Baumgarten S."/>
            <person name="Zoccola D."/>
            <person name="Flot J.-F."/>
            <person name="Tambutte S."/>
            <person name="Allemand D."/>
            <person name="Aranda M."/>
        </authorList>
    </citation>
    <scope>NUCLEOTIDE SEQUENCE [LARGE SCALE GENOMIC DNA]</scope>
</reference>
<organism evidence="1 2">
    <name type="scientific">Stylophora pistillata</name>
    <name type="common">Smooth cauliflower coral</name>
    <dbReference type="NCBI Taxonomy" id="50429"/>
    <lineage>
        <taxon>Eukaryota</taxon>
        <taxon>Metazoa</taxon>
        <taxon>Cnidaria</taxon>
        <taxon>Anthozoa</taxon>
        <taxon>Hexacorallia</taxon>
        <taxon>Scleractinia</taxon>
        <taxon>Astrocoeniina</taxon>
        <taxon>Pocilloporidae</taxon>
        <taxon>Stylophora</taxon>
    </lineage>
</organism>
<sequence length="242" mass="25624">ATLITTSSSLALSSAAEKLSPTSSSSILSLVQKLSSASSSQMVSSETALALATSSSIVSPAPTLSLKTPSSIASLAAALASTSVPLPSSKISSGKSLSLIPYSSVTSSTVSSLLMPQPSSTSLSSLSKKIQELANDTISEFDSLNITSNNSLQEAANLFENFTTNYQNMTLGEGQPGVEKLRTESIFKVAVAFEKIVLTYGKYHIRGTNRSKRISYPHRNLCEYIHGCLFRFVVMTIYSVTD</sequence>
<protein>
    <submittedName>
        <fullName evidence="1">Uncharacterized protein</fullName>
    </submittedName>
</protein>
<dbReference type="EMBL" id="LSMT01003186">
    <property type="protein sequence ID" value="PFX11211.1"/>
    <property type="molecule type" value="Genomic_DNA"/>
</dbReference>
<gene>
    <name evidence="1" type="ORF">AWC38_SpisGene25200</name>
</gene>
<comment type="caution">
    <text evidence="1">The sequence shown here is derived from an EMBL/GenBank/DDBJ whole genome shotgun (WGS) entry which is preliminary data.</text>
</comment>
<evidence type="ECO:0000313" key="2">
    <source>
        <dbReference type="Proteomes" id="UP000225706"/>
    </source>
</evidence>
<accession>A0A2B4R0J2</accession>
<dbReference type="OrthoDB" id="10525649at2759"/>
<proteinExistence type="predicted"/>